<dbReference type="CDD" id="cd04645">
    <property type="entry name" value="LbH_gamma_CA_like"/>
    <property type="match status" value="1"/>
</dbReference>
<comment type="caution">
    <text evidence="1">The sequence shown here is derived from an EMBL/GenBank/DDBJ whole genome shotgun (WGS) entry which is preliminary data.</text>
</comment>
<dbReference type="SUPFAM" id="SSF51161">
    <property type="entry name" value="Trimeric LpxA-like enzymes"/>
    <property type="match status" value="1"/>
</dbReference>
<dbReference type="Proteomes" id="UP001158066">
    <property type="component" value="Unassembled WGS sequence"/>
</dbReference>
<dbReference type="RefSeq" id="WP_283408596.1">
    <property type="nucleotide sequence ID" value="NZ_FXUF01000003.1"/>
</dbReference>
<protein>
    <submittedName>
        <fullName evidence="1">Carbonic anhydrase or acetyltransferase, isoleucine patch superfamily</fullName>
    </submittedName>
</protein>
<proteinExistence type="predicted"/>
<dbReference type="InterPro" id="IPR050484">
    <property type="entry name" value="Transf_Hexapept/Carb_Anhydrase"/>
</dbReference>
<reference evidence="1" key="1">
    <citation type="submission" date="2017-05" db="EMBL/GenBank/DDBJ databases">
        <authorList>
            <person name="Varghese N."/>
            <person name="Submissions S."/>
        </authorList>
    </citation>
    <scope>NUCLEOTIDE SEQUENCE</scope>
    <source>
        <strain evidence="1">Su22</strain>
    </source>
</reference>
<evidence type="ECO:0000313" key="1">
    <source>
        <dbReference type="EMBL" id="SMP49379.1"/>
    </source>
</evidence>
<dbReference type="InterPro" id="IPR001451">
    <property type="entry name" value="Hexapep"/>
</dbReference>
<dbReference type="InterPro" id="IPR047324">
    <property type="entry name" value="LbH_gamma_CA-like"/>
</dbReference>
<dbReference type="Gene3D" id="2.160.10.10">
    <property type="entry name" value="Hexapeptide repeat proteins"/>
    <property type="match status" value="1"/>
</dbReference>
<organism evidence="1 2">
    <name type="scientific">Anoxynatronum buryatiense</name>
    <dbReference type="NCBI Taxonomy" id="489973"/>
    <lineage>
        <taxon>Bacteria</taxon>
        <taxon>Bacillati</taxon>
        <taxon>Bacillota</taxon>
        <taxon>Clostridia</taxon>
        <taxon>Eubacteriales</taxon>
        <taxon>Clostridiaceae</taxon>
        <taxon>Anoxynatronum</taxon>
    </lineage>
</organism>
<dbReference type="PANTHER" id="PTHR13061">
    <property type="entry name" value="DYNACTIN SUBUNIT P25"/>
    <property type="match status" value="1"/>
</dbReference>
<evidence type="ECO:0000313" key="2">
    <source>
        <dbReference type="Proteomes" id="UP001158066"/>
    </source>
</evidence>
<name>A0AA45WUR2_9CLOT</name>
<dbReference type="Pfam" id="PF00132">
    <property type="entry name" value="Hexapep"/>
    <property type="match status" value="1"/>
</dbReference>
<gene>
    <name evidence="1" type="ORF">SAMN06296020_103336</name>
</gene>
<dbReference type="AlphaFoldDB" id="A0AA45WUR2"/>
<keyword evidence="2" id="KW-1185">Reference proteome</keyword>
<sequence length="172" mass="18285">MIKAHNGQHPTIDKTCFIAETASVMGNVVMKPNASIWYGVVARGDYNDIYIGEGSNIQDGSVLHIAYHHPTIIGDFVTVGHNAIVHGCTVGDRVLVGMGAIILNGAVIGNDAIIAAGSLVPEGKTIPAGVLAMGSPAKVIRDLTSDEIDKIKRSAEDYIVFAQQHKREQDAR</sequence>
<dbReference type="InterPro" id="IPR011004">
    <property type="entry name" value="Trimer_LpxA-like_sf"/>
</dbReference>
<accession>A0AA45WUR2</accession>
<dbReference type="EMBL" id="FXUF01000003">
    <property type="protein sequence ID" value="SMP49379.1"/>
    <property type="molecule type" value="Genomic_DNA"/>
</dbReference>
<dbReference type="PANTHER" id="PTHR13061:SF29">
    <property type="entry name" value="GAMMA CARBONIC ANHYDRASE-LIKE 1, MITOCHONDRIAL-RELATED"/>
    <property type="match status" value="1"/>
</dbReference>